<evidence type="ECO:0000256" key="1">
    <source>
        <dbReference type="SAM" id="MobiDB-lite"/>
    </source>
</evidence>
<evidence type="ECO:0000259" key="2">
    <source>
        <dbReference type="PROSITE" id="PS50927"/>
    </source>
</evidence>
<dbReference type="InterPro" id="IPR001480">
    <property type="entry name" value="Bulb-type_lectin_dom"/>
</dbReference>
<feature type="region of interest" description="Disordered" evidence="1">
    <location>
        <begin position="498"/>
        <end position="599"/>
    </location>
</feature>
<feature type="region of interest" description="Disordered" evidence="1">
    <location>
        <begin position="1376"/>
        <end position="1403"/>
    </location>
</feature>
<dbReference type="Pfam" id="PF14200">
    <property type="entry name" value="RicinB_lectin_2"/>
    <property type="match status" value="1"/>
</dbReference>
<sequence>MRSTFRVTAGGVPVLDGTRAVEDPVVNDRFREPDLTSLPNLTAYGWNPQSLPRVGIYAPVPANRAKCEEVEDSWDDDDCLSEPGTPPATTARVTPTGVRSVALATAAVTEPVSTAPPAPSPFDGAMYQFRAAGSANGPTYNLDVRGGVSANGTTVQAYPRNCTASQNWRLRAASDGRFVLESALAPGMVLQQDLYSHNTVVWPLQRDDQGRSQGTPNQQWTVKDAGDGAYSLVSAADQRCLTMAGQESVGLSVKPCDGGPAQKWTLSVPCVPTDPASLPATGRTVPGYPALKWPTVKGHPELTWPSVPGAPGVPWPAVPGSPEVPMPGRPDLPVVDWPGAPALPKVSWPTQAGRLPWPKVPGFPEVNWPIMPGTKNVPWPILPLPVVPGTGPDAGTGIVVPGRPVPEAPKVAGHPELTWPTVPGFPDVRWPSVPGSPDVPWPGHPDMPAVPWPDAPALPTDRPSLPGFPNWTWPSIPGFPNVPWPSLPDLGRAPWPAASGFPEVPRTPSVPTVCKLPTDPGTNPTDPGTNPTDPGTNPTDPSTGTPSKPVPPLPGIGLPSFPSLPLLPPWGWRFGSGPGGPSSPGGPSDGQKPDPVQGVGLVSAADPQLVPDVTGGVPAAGTAVQAWTPNGTDSQKWAFWDRGDGNWLIETRLTYGGGDPGARLVLAHDTGSHRTALQPVAANRTEQQWRFADAGDGRTTVSNGNGCLTLAAKGRPLTVAPCDGSDGQKWRLNGVVAGGDGNAGGAPLYSAFPGKCADVTGGNTADRTPIDLYDCTGGEAQRWTASASSGVFALKAFGKCLDVAGSGTAHGTRVGLYACNDSPAQRWQQGPDSSLVNPNSGLCLDVTGGVSVNGTVLQIWDCNATDSQRWGLGTVPPRAPVTPTPTPPPGTGPVVNPGVGTSQVSTLVSANNGLVADLDRSSTASGTSIKALAPNGNDAQRWAFWTTANGRWILETLLTDGKAVAGQGMVMDHDPGPHRTHLIRTMDGNANQHWAFRDAGGGWFWITSDTDNGCLTASNPGEALAVSACDGTDRQKWRLGDVTNGPAQPGQPGQPNRPDPATNPAVTPGGVRNNQVAVLRSANNGMVADLDRSSTASGTSIKALAPNGGDAQKWAFWDAGNGRWILETLLTDGKAAAGQGMVMDHDPGNHRTHLIRTMDGNANQHWAFRDAGGGWFWVTSDTDNGCLTANNPGEALAVSACDGTDRQKWRLDGLTQGPNPPNPATGAVVNPGVANNRVATLRSANNGMVADLDGGTTNSGTSIKALGANGNDAQKWAFWDAGNGRWILETLLTDGKAAAGQGMVMDHDPGNHRTHLIRTMDGNANQHWAFRDAGGGWFWITSDTDNNCLTANNPGEALAVSACDGSDRQKWRLDNVADGPAAPQQPQPGGGGSGGSGPVVRPAVGNSQVATLRSNNNGLVADLDGGSTASGTSIKALGGNGNPAQRWAFWDAGNGNWIVETLLTDGKAAPGQGMVMDHNPGPHRTHLTQNQSGNANQRWSFRDAGNGWYWLVSGTDGGCLTANNAGEQLGVWRCDGSDKQRWRLDNVQTGPTPGAGSGGGNTGGGGGGGGGWDGGIGGGGSGGGNGSEPGGCGFQEPTAEHRGGWIWKGWSICRGTEISTGDTEQTTTLRMRDDGALELVYSWFSETTGRPVSNVSWTAPGSAGCGRMATMQTDGNFVVYGDGNRSCWSSGTNGYQNAWLEINRSGTLTIWWVDDNEFQSARARAGRPGAGLGGSVLDLVITIANMIPRREWGVGTQHRISTPNCGKIHCT</sequence>
<dbReference type="InterPro" id="IPR000772">
    <property type="entry name" value="Ricin_B_lectin"/>
</dbReference>
<keyword evidence="4" id="KW-1185">Reference proteome</keyword>
<dbReference type="Gene3D" id="2.80.10.50">
    <property type="match status" value="8"/>
</dbReference>
<gene>
    <name evidence="3" type="ORF">ACFP3U_14110</name>
</gene>
<reference evidence="4" key="1">
    <citation type="journal article" date="2019" name="Int. J. Syst. Evol. Microbiol.">
        <title>The Global Catalogue of Microorganisms (GCM) 10K type strain sequencing project: providing services to taxonomists for standard genome sequencing and annotation.</title>
        <authorList>
            <consortium name="The Broad Institute Genomics Platform"/>
            <consortium name="The Broad Institute Genome Sequencing Center for Infectious Disease"/>
            <person name="Wu L."/>
            <person name="Ma J."/>
        </authorList>
    </citation>
    <scope>NUCLEOTIDE SEQUENCE [LARGE SCALE GENOMIC DNA]</scope>
    <source>
        <strain evidence="4">CGMCC 4.1437</strain>
    </source>
</reference>
<dbReference type="EMBL" id="JBHSOF010000015">
    <property type="protein sequence ID" value="MFC5664113.1"/>
    <property type="molecule type" value="Genomic_DNA"/>
</dbReference>
<dbReference type="Proteomes" id="UP001595975">
    <property type="component" value="Unassembled WGS sequence"/>
</dbReference>
<feature type="region of interest" description="Disordered" evidence="1">
    <location>
        <begin position="74"/>
        <end position="94"/>
    </location>
</feature>
<dbReference type="InterPro" id="IPR036426">
    <property type="entry name" value="Bulb-type_lectin_dom_sf"/>
</dbReference>
<feature type="domain" description="Bulb-type lectin" evidence="2">
    <location>
        <begin position="1603"/>
        <end position="1723"/>
    </location>
</feature>
<feature type="compositionally biased region" description="Low complexity" evidence="1">
    <location>
        <begin position="517"/>
        <end position="547"/>
    </location>
</feature>
<dbReference type="InterPro" id="IPR035992">
    <property type="entry name" value="Ricin_B-like_lectins"/>
</dbReference>
<feature type="compositionally biased region" description="Low complexity" evidence="1">
    <location>
        <begin position="1045"/>
        <end position="1060"/>
    </location>
</feature>
<feature type="region of interest" description="Disordered" evidence="1">
    <location>
        <begin position="1036"/>
        <end position="1071"/>
    </location>
</feature>
<proteinExistence type="predicted"/>
<dbReference type="CDD" id="cd00161">
    <property type="entry name" value="beta-trefoil_Ricin-like"/>
    <property type="match status" value="5"/>
</dbReference>
<feature type="compositionally biased region" description="Gly residues" evidence="1">
    <location>
        <begin position="1388"/>
        <end position="1397"/>
    </location>
</feature>
<feature type="compositionally biased region" description="Gly residues" evidence="1">
    <location>
        <begin position="1553"/>
        <end position="1593"/>
    </location>
</feature>
<organism evidence="3 4">
    <name type="scientific">Kitasatospora misakiensis</name>
    <dbReference type="NCBI Taxonomy" id="67330"/>
    <lineage>
        <taxon>Bacteria</taxon>
        <taxon>Bacillati</taxon>
        <taxon>Actinomycetota</taxon>
        <taxon>Actinomycetes</taxon>
        <taxon>Kitasatosporales</taxon>
        <taxon>Streptomycetaceae</taxon>
        <taxon>Kitasatospora</taxon>
    </lineage>
</organism>
<comment type="caution">
    <text evidence="3">The sequence shown here is derived from an EMBL/GenBank/DDBJ whole genome shotgun (WGS) entry which is preliminary data.</text>
</comment>
<dbReference type="CDD" id="cd23451">
    <property type="entry name" value="beta-trefoil_Ricin_laminarinase"/>
    <property type="match status" value="1"/>
</dbReference>
<accession>A0ABW0X2V2</accession>
<name>A0ABW0X2V2_9ACTN</name>
<evidence type="ECO:0000313" key="3">
    <source>
        <dbReference type="EMBL" id="MFC5664113.1"/>
    </source>
</evidence>
<feature type="compositionally biased region" description="Gly residues" evidence="1">
    <location>
        <begin position="574"/>
        <end position="583"/>
    </location>
</feature>
<dbReference type="Gene3D" id="2.90.10.10">
    <property type="entry name" value="Bulb-type lectin domain"/>
    <property type="match status" value="1"/>
</dbReference>
<dbReference type="PROSITE" id="PS50231">
    <property type="entry name" value="RICIN_B_LECTIN"/>
    <property type="match status" value="7"/>
</dbReference>
<feature type="compositionally biased region" description="Low complexity" evidence="1">
    <location>
        <begin position="555"/>
        <end position="564"/>
    </location>
</feature>
<dbReference type="Pfam" id="PF00652">
    <property type="entry name" value="Ricin_B_lectin"/>
    <property type="match status" value="2"/>
</dbReference>
<dbReference type="RefSeq" id="WP_380225924.1">
    <property type="nucleotide sequence ID" value="NZ_JBHSOF010000015.1"/>
</dbReference>
<dbReference type="SUPFAM" id="SSF50370">
    <property type="entry name" value="Ricin B-like lectins"/>
    <property type="match status" value="7"/>
</dbReference>
<dbReference type="SMART" id="SM00458">
    <property type="entry name" value="RICIN"/>
    <property type="match status" value="7"/>
</dbReference>
<evidence type="ECO:0000313" key="4">
    <source>
        <dbReference type="Proteomes" id="UP001595975"/>
    </source>
</evidence>
<dbReference type="SUPFAM" id="SSF51110">
    <property type="entry name" value="alpha-D-mannose-specific plant lectins"/>
    <property type="match status" value="1"/>
</dbReference>
<feature type="region of interest" description="Disordered" evidence="1">
    <location>
        <begin position="1544"/>
        <end position="1599"/>
    </location>
</feature>
<protein>
    <submittedName>
        <fullName evidence="3">RICIN domain-containing protein</fullName>
    </submittedName>
</protein>
<dbReference type="PROSITE" id="PS50927">
    <property type="entry name" value="BULB_LECTIN"/>
    <property type="match status" value="1"/>
</dbReference>